<evidence type="ECO:0000313" key="3">
    <source>
        <dbReference type="Proteomes" id="UP000808349"/>
    </source>
</evidence>
<evidence type="ECO:0000313" key="2">
    <source>
        <dbReference type="EMBL" id="MBK9719514.1"/>
    </source>
</evidence>
<dbReference type="Gene3D" id="3.40.50.1460">
    <property type="match status" value="1"/>
</dbReference>
<comment type="caution">
    <text evidence="2">The sequence shown here is derived from an EMBL/GenBank/DDBJ whole genome shotgun (WGS) entry which is preliminary data.</text>
</comment>
<evidence type="ECO:0000259" key="1">
    <source>
        <dbReference type="PROSITE" id="PS50208"/>
    </source>
</evidence>
<dbReference type="PROSITE" id="PS50208">
    <property type="entry name" value="CASPASE_P20"/>
    <property type="match status" value="1"/>
</dbReference>
<dbReference type="InterPro" id="IPR011600">
    <property type="entry name" value="Pept_C14_caspase"/>
</dbReference>
<dbReference type="InterPro" id="IPR052039">
    <property type="entry name" value="Caspase-related_regulators"/>
</dbReference>
<dbReference type="SUPFAM" id="SSF52129">
    <property type="entry name" value="Caspase-like"/>
    <property type="match status" value="1"/>
</dbReference>
<name>A0A9D7XEU9_9BACT</name>
<dbReference type="GO" id="GO:0006508">
    <property type="term" value="P:proteolysis"/>
    <property type="evidence" value="ECO:0007669"/>
    <property type="project" value="InterPro"/>
</dbReference>
<protein>
    <submittedName>
        <fullName evidence="2">Caspase family protein</fullName>
    </submittedName>
</protein>
<dbReference type="InterPro" id="IPR001309">
    <property type="entry name" value="Pept_C14_p20"/>
</dbReference>
<sequence>MSNKFALIVGINKYEHFPCLDKCENDCNDMNEFLIKSGFDCKIILNSSQTELIHELSNFKSRVKQGDLSLIYFSGHGLQDDKYNYVVCSDSHVQILEEIKYNCICVDDFVLDNKGDNLHIIILDACRNNPFHDGRKSIKFGLRKILAPHGTIIAFSTSPNSVSIEKRSDRNGIFTKHLLNNMAKPNTPIELVFKFTRNEVMSETSRKQIPWEESSLSGDNFSFVIEDVIDSVVKKICKTFCEGIENINLPTVLPILLDSPNTKITISEHQLFISLFEICGQLEWLNVMEKTLDTDYITQLSIDEFNSTFKARLITFSEEELDEFNLNILNQIELLRNKNYGFNELIELDEFFETFYLNEIRLDGDIGILSCFLTTSEDGQYLLKPMIALQTEPITFYEYKSIKGKGVNEFMELYLSIRDKYVNSTPNPIWDIIIDDADKKE</sequence>
<proteinExistence type="predicted"/>
<feature type="domain" description="Caspase family p20" evidence="1">
    <location>
        <begin position="2"/>
        <end position="130"/>
    </location>
</feature>
<dbReference type="PANTHER" id="PTHR22576:SF37">
    <property type="entry name" value="MUCOSA-ASSOCIATED LYMPHOID TISSUE LYMPHOMA TRANSLOCATION PROTEIN 1"/>
    <property type="match status" value="1"/>
</dbReference>
<dbReference type="EMBL" id="JADKFW010000021">
    <property type="protein sequence ID" value="MBK9719514.1"/>
    <property type="molecule type" value="Genomic_DNA"/>
</dbReference>
<dbReference type="PANTHER" id="PTHR22576">
    <property type="entry name" value="MUCOSA ASSOCIATED LYMPHOID TISSUE LYMPHOMA TRANSLOCATION PROTEIN 1/PARACASPASE"/>
    <property type="match status" value="1"/>
</dbReference>
<reference evidence="2 3" key="1">
    <citation type="submission" date="2020-10" db="EMBL/GenBank/DDBJ databases">
        <title>Connecting structure to function with the recovery of over 1000 high-quality activated sludge metagenome-assembled genomes encoding full-length rRNA genes using long-read sequencing.</title>
        <authorList>
            <person name="Singleton C.M."/>
            <person name="Petriglieri F."/>
            <person name="Kristensen J.M."/>
            <person name="Kirkegaard R.H."/>
            <person name="Michaelsen T.Y."/>
            <person name="Andersen M.H."/>
            <person name="Karst S.M."/>
            <person name="Dueholm M.S."/>
            <person name="Nielsen P.H."/>
            <person name="Albertsen M."/>
        </authorList>
    </citation>
    <scope>NUCLEOTIDE SEQUENCE [LARGE SCALE GENOMIC DNA]</scope>
    <source>
        <strain evidence="2">Ribe_18-Q3-R11-54_BAT3C.373</strain>
    </source>
</reference>
<dbReference type="Proteomes" id="UP000808349">
    <property type="component" value="Unassembled WGS sequence"/>
</dbReference>
<dbReference type="GO" id="GO:0004197">
    <property type="term" value="F:cysteine-type endopeptidase activity"/>
    <property type="evidence" value="ECO:0007669"/>
    <property type="project" value="InterPro"/>
</dbReference>
<dbReference type="Pfam" id="PF00656">
    <property type="entry name" value="Peptidase_C14"/>
    <property type="match status" value="1"/>
</dbReference>
<accession>A0A9D7XEU9</accession>
<dbReference type="InterPro" id="IPR029030">
    <property type="entry name" value="Caspase-like_dom_sf"/>
</dbReference>
<organism evidence="2 3">
    <name type="scientific">Candidatus Defluviibacterium haderslevense</name>
    <dbReference type="NCBI Taxonomy" id="2981993"/>
    <lineage>
        <taxon>Bacteria</taxon>
        <taxon>Pseudomonadati</taxon>
        <taxon>Bacteroidota</taxon>
        <taxon>Saprospiria</taxon>
        <taxon>Saprospirales</taxon>
        <taxon>Saprospiraceae</taxon>
        <taxon>Candidatus Defluviibacterium</taxon>
    </lineage>
</organism>
<dbReference type="AlphaFoldDB" id="A0A9D7XEU9"/>
<gene>
    <name evidence="2" type="ORF">IPO85_18755</name>
</gene>